<sequence>MELIIVGAGGFAKEIIFLVERNNFFTIKGLVDDNYQDLPEEILGYPVLGAIDYLNQIRKNTAIAIGVAKPKIKEMIYHKIKMNGNLFFPNIVDSTALIGRDVSLGIGNVIMPYSTFTAHISIGNFNMVNIHSTIGHDSEIKNYNSIYPDVNLSGNVSIGSHNEFGVGTKVIQNIQIGNDNITGAGSVVIRNIKDKMKLVGVPAKTIESWD</sequence>
<dbReference type="InterPro" id="IPR011004">
    <property type="entry name" value="Trimer_LpxA-like_sf"/>
</dbReference>
<evidence type="ECO:0000313" key="4">
    <source>
        <dbReference type="Proteomes" id="UP001268896"/>
    </source>
</evidence>
<proteinExistence type="predicted"/>
<feature type="domain" description="PglD N-terminal" evidence="2">
    <location>
        <begin position="3"/>
        <end position="80"/>
    </location>
</feature>
<evidence type="ECO:0000259" key="2">
    <source>
        <dbReference type="Pfam" id="PF17836"/>
    </source>
</evidence>
<protein>
    <submittedName>
        <fullName evidence="3">Acetyltransferase</fullName>
    </submittedName>
</protein>
<dbReference type="CDD" id="cd03360">
    <property type="entry name" value="LbH_AT_putative"/>
    <property type="match status" value="1"/>
</dbReference>
<comment type="caution">
    <text evidence="3">The sequence shown here is derived from an EMBL/GenBank/DDBJ whole genome shotgun (WGS) entry which is preliminary data.</text>
</comment>
<dbReference type="NCBIfam" id="TIGR03570">
    <property type="entry name" value="NeuD_NnaD"/>
    <property type="match status" value="1"/>
</dbReference>
<feature type="active site" description="Proton acceptor" evidence="1">
    <location>
        <position position="136"/>
    </location>
</feature>
<dbReference type="EMBL" id="JARQDV010000022">
    <property type="protein sequence ID" value="MDT2966203.1"/>
    <property type="molecule type" value="Genomic_DNA"/>
</dbReference>
<name>A0AAW8UVV2_ENTCA</name>
<dbReference type="Gene3D" id="3.40.50.20">
    <property type="match status" value="1"/>
</dbReference>
<dbReference type="Proteomes" id="UP001268896">
    <property type="component" value="Unassembled WGS sequence"/>
</dbReference>
<dbReference type="AlphaFoldDB" id="A0AAW8UVV2"/>
<accession>A0AAW8UVV2</accession>
<feature type="site" description="Increases basicity of active site His" evidence="1">
    <location>
        <position position="137"/>
    </location>
</feature>
<dbReference type="InterPro" id="IPR050179">
    <property type="entry name" value="Trans_hexapeptide_repeat"/>
</dbReference>
<dbReference type="InterPro" id="IPR041561">
    <property type="entry name" value="PglD_N"/>
</dbReference>
<gene>
    <name evidence="3" type="ORF">P7I32_16630</name>
</gene>
<dbReference type="PANTHER" id="PTHR43300">
    <property type="entry name" value="ACETYLTRANSFERASE"/>
    <property type="match status" value="1"/>
</dbReference>
<organism evidence="3 4">
    <name type="scientific">Enterococcus casseliflavus</name>
    <name type="common">Enterococcus flavescens</name>
    <dbReference type="NCBI Taxonomy" id="37734"/>
    <lineage>
        <taxon>Bacteria</taxon>
        <taxon>Bacillati</taxon>
        <taxon>Bacillota</taxon>
        <taxon>Bacilli</taxon>
        <taxon>Lactobacillales</taxon>
        <taxon>Enterococcaceae</taxon>
        <taxon>Enterococcus</taxon>
    </lineage>
</organism>
<dbReference type="SUPFAM" id="SSF51161">
    <property type="entry name" value="Trimeric LpxA-like enzymes"/>
    <property type="match status" value="1"/>
</dbReference>
<reference evidence="3" key="1">
    <citation type="submission" date="2023-03" db="EMBL/GenBank/DDBJ databases">
        <authorList>
            <person name="Shen W."/>
            <person name="Cai J."/>
        </authorList>
    </citation>
    <scope>NUCLEOTIDE SEQUENCE</scope>
    <source>
        <strain evidence="3">K72-2</strain>
    </source>
</reference>
<dbReference type="PANTHER" id="PTHR43300:SF7">
    <property type="entry name" value="UDP-N-ACETYLBACILLOSAMINE N-ACETYLTRANSFERASE"/>
    <property type="match status" value="1"/>
</dbReference>
<dbReference type="Gene3D" id="2.160.10.10">
    <property type="entry name" value="Hexapeptide repeat proteins"/>
    <property type="match status" value="1"/>
</dbReference>
<dbReference type="Pfam" id="PF17836">
    <property type="entry name" value="PglD_N"/>
    <property type="match status" value="1"/>
</dbReference>
<evidence type="ECO:0000313" key="3">
    <source>
        <dbReference type="EMBL" id="MDT2966203.1"/>
    </source>
</evidence>
<evidence type="ECO:0000256" key="1">
    <source>
        <dbReference type="PIRSR" id="PIRSR620019-1"/>
    </source>
</evidence>
<dbReference type="InterPro" id="IPR020019">
    <property type="entry name" value="AcTrfase_PglD-like"/>
</dbReference>
<dbReference type="RefSeq" id="WP_311904647.1">
    <property type="nucleotide sequence ID" value="NZ_JARQDV010000022.1"/>
</dbReference>